<sequence length="119" mass="12638">MDTEAIMMLAKGLYAQKRKEKASDGSSKRVKVGASSSMVPTITTATYEVAASVEVLSTVEVGTVDVDSMPSMPPGPSSGDQALKLLTEGETREEKKKKIAIAKTLHKAHLSELNDGSEE</sequence>
<comment type="caution">
    <text evidence="2">The sequence shown here is derived from an EMBL/GenBank/DDBJ whole genome shotgun (WGS) entry which is preliminary data.</text>
</comment>
<gene>
    <name evidence="2" type="ORF">COCNU_16G000490</name>
</gene>
<reference evidence="2" key="1">
    <citation type="journal article" date="2017" name="Gigascience">
        <title>The genome draft of coconut (Cocos nucifera).</title>
        <authorList>
            <person name="Xiao Y."/>
            <person name="Xu P."/>
            <person name="Fan H."/>
            <person name="Baudouin L."/>
            <person name="Xia W."/>
            <person name="Bocs S."/>
            <person name="Xu J."/>
            <person name="Li Q."/>
            <person name="Guo A."/>
            <person name="Zhou L."/>
            <person name="Li J."/>
            <person name="Wu Y."/>
            <person name="Ma Z."/>
            <person name="Armero A."/>
            <person name="Issali A.E."/>
            <person name="Liu N."/>
            <person name="Peng M."/>
            <person name="Yang Y."/>
        </authorList>
    </citation>
    <scope>NUCLEOTIDE SEQUENCE</scope>
    <source>
        <tissue evidence="2">Spear leaf of Hainan Tall coconut</tissue>
    </source>
</reference>
<accession>A0A8K0ND56</accession>
<protein>
    <submittedName>
        <fullName evidence="2">Uncharacterized protein</fullName>
    </submittedName>
</protein>
<dbReference type="Proteomes" id="UP000797356">
    <property type="component" value="Chromosome 16"/>
</dbReference>
<evidence type="ECO:0000256" key="1">
    <source>
        <dbReference type="SAM" id="MobiDB-lite"/>
    </source>
</evidence>
<evidence type="ECO:0000313" key="3">
    <source>
        <dbReference type="Proteomes" id="UP000797356"/>
    </source>
</evidence>
<organism evidence="2 3">
    <name type="scientific">Cocos nucifera</name>
    <name type="common">Coconut palm</name>
    <dbReference type="NCBI Taxonomy" id="13894"/>
    <lineage>
        <taxon>Eukaryota</taxon>
        <taxon>Viridiplantae</taxon>
        <taxon>Streptophyta</taxon>
        <taxon>Embryophyta</taxon>
        <taxon>Tracheophyta</taxon>
        <taxon>Spermatophyta</taxon>
        <taxon>Magnoliopsida</taxon>
        <taxon>Liliopsida</taxon>
        <taxon>Arecaceae</taxon>
        <taxon>Arecoideae</taxon>
        <taxon>Cocoseae</taxon>
        <taxon>Attaleinae</taxon>
        <taxon>Cocos</taxon>
    </lineage>
</organism>
<keyword evidence="3" id="KW-1185">Reference proteome</keyword>
<dbReference type="AlphaFoldDB" id="A0A8K0ND56"/>
<feature type="region of interest" description="Disordered" evidence="1">
    <location>
        <begin position="68"/>
        <end position="91"/>
    </location>
</feature>
<name>A0A8K0ND56_COCNU</name>
<proteinExistence type="predicted"/>
<feature type="compositionally biased region" description="Low complexity" evidence="1">
    <location>
        <begin position="77"/>
        <end position="86"/>
    </location>
</feature>
<dbReference type="EMBL" id="CM017887">
    <property type="protein sequence ID" value="KAG1370955.1"/>
    <property type="molecule type" value="Genomic_DNA"/>
</dbReference>
<reference evidence="2" key="2">
    <citation type="submission" date="2019-07" db="EMBL/GenBank/DDBJ databases">
        <authorList>
            <person name="Yang Y."/>
            <person name="Bocs S."/>
            <person name="Baudouin L."/>
        </authorList>
    </citation>
    <scope>NUCLEOTIDE SEQUENCE</scope>
    <source>
        <tissue evidence="2">Spear leaf of Hainan Tall coconut</tissue>
    </source>
</reference>
<evidence type="ECO:0000313" key="2">
    <source>
        <dbReference type="EMBL" id="KAG1370955.1"/>
    </source>
</evidence>